<proteinExistence type="inferred from homology"/>
<dbReference type="InterPro" id="IPR051201">
    <property type="entry name" value="Chloro_Bact_Ser_Proteases"/>
</dbReference>
<keyword evidence="3" id="KW-0378">Hydrolase</keyword>
<dbReference type="SUPFAM" id="SSF50494">
    <property type="entry name" value="Trypsin-like serine proteases"/>
    <property type="match status" value="1"/>
</dbReference>
<feature type="region of interest" description="Disordered" evidence="4">
    <location>
        <begin position="1"/>
        <end position="37"/>
    </location>
</feature>
<dbReference type="Pfam" id="PF13180">
    <property type="entry name" value="PDZ_2"/>
    <property type="match status" value="1"/>
</dbReference>
<keyword evidence="7" id="KW-1185">Reference proteome</keyword>
<dbReference type="Proteomes" id="UP001501581">
    <property type="component" value="Unassembled WGS sequence"/>
</dbReference>
<dbReference type="SUPFAM" id="SSF50156">
    <property type="entry name" value="PDZ domain-like"/>
    <property type="match status" value="1"/>
</dbReference>
<dbReference type="InterPro" id="IPR001940">
    <property type="entry name" value="Peptidase_S1C"/>
</dbReference>
<dbReference type="InterPro" id="IPR001478">
    <property type="entry name" value="PDZ"/>
</dbReference>
<keyword evidence="2" id="KW-0645">Protease</keyword>
<dbReference type="InterPro" id="IPR043504">
    <property type="entry name" value="Peptidase_S1_PA_chymotrypsin"/>
</dbReference>
<dbReference type="PANTHER" id="PTHR43343">
    <property type="entry name" value="PEPTIDASE S12"/>
    <property type="match status" value="1"/>
</dbReference>
<comment type="caution">
    <text evidence="6">The sequence shown here is derived from an EMBL/GenBank/DDBJ whole genome shotgun (WGS) entry which is preliminary data.</text>
</comment>
<organism evidence="6 7">
    <name type="scientific">Nocardioides dubius</name>
    <dbReference type="NCBI Taxonomy" id="317019"/>
    <lineage>
        <taxon>Bacteria</taxon>
        <taxon>Bacillati</taxon>
        <taxon>Actinomycetota</taxon>
        <taxon>Actinomycetes</taxon>
        <taxon>Propionibacteriales</taxon>
        <taxon>Nocardioidaceae</taxon>
        <taxon>Nocardioides</taxon>
    </lineage>
</organism>
<dbReference type="Gene3D" id="2.30.42.10">
    <property type="match status" value="1"/>
</dbReference>
<dbReference type="PRINTS" id="PR00834">
    <property type="entry name" value="PROTEASES2C"/>
</dbReference>
<dbReference type="PANTHER" id="PTHR43343:SF3">
    <property type="entry name" value="PROTEASE DO-LIKE 8, CHLOROPLASTIC"/>
    <property type="match status" value="1"/>
</dbReference>
<evidence type="ECO:0000256" key="1">
    <source>
        <dbReference type="ARBA" id="ARBA00010541"/>
    </source>
</evidence>
<dbReference type="PROSITE" id="PS50106">
    <property type="entry name" value="PDZ"/>
    <property type="match status" value="1"/>
</dbReference>
<feature type="compositionally biased region" description="Low complexity" evidence="4">
    <location>
        <begin position="13"/>
        <end position="33"/>
    </location>
</feature>
<comment type="similarity">
    <text evidence="1">Belongs to the peptidase S1C family.</text>
</comment>
<evidence type="ECO:0000313" key="7">
    <source>
        <dbReference type="Proteomes" id="UP001501581"/>
    </source>
</evidence>
<evidence type="ECO:0000259" key="5">
    <source>
        <dbReference type="PROSITE" id="PS50106"/>
    </source>
</evidence>
<protein>
    <recommendedName>
        <fullName evidence="5">PDZ domain-containing protein</fullName>
    </recommendedName>
</protein>
<feature type="region of interest" description="Disordered" evidence="4">
    <location>
        <begin position="93"/>
        <end position="117"/>
    </location>
</feature>
<sequence length="425" mass="43049">MEGSRVSGPPSQVPGAPAVPLGAPAPSSGWAGAPLPPAGGPRAVPGYGYPPAPPAPRAKLAKGVWPVVCLVSLLLGLLGGALGAMGYDTWQDENTEPGRSRDGLAGVETQETPPLAKDNKSIEAVAAKLLPSTVQIIADFEGEEGGATGSGFVLDRQGHVVTNNHVIEDAAKKDGRIRIVLHDGTRFDATVVGRSTVYDLAVLYSKDAADELIPAAMGDSATLQVGEGVVAFGSPLGLTSTVTAGIVSALNRPVTTGGTDDLNSYINAIQTDAAINPGNSGGPLVNLQGQVIGVNSAIATTGGGGSSESGNIGVGFAIPVEQVRVTADQILKDGEAQYPVIGAQVITADNGEGVRIDKVNPGSAADKAGLKKDDVVVAIDDQPVSDSPSLIVAIRSYLPGEKVTLTVLRGDDERSIDVTLDSQVG</sequence>
<name>A0ABN1TYL0_9ACTN</name>
<evidence type="ECO:0000256" key="4">
    <source>
        <dbReference type="SAM" id="MobiDB-lite"/>
    </source>
</evidence>
<reference evidence="6 7" key="1">
    <citation type="journal article" date="2019" name="Int. J. Syst. Evol. Microbiol.">
        <title>The Global Catalogue of Microorganisms (GCM) 10K type strain sequencing project: providing services to taxonomists for standard genome sequencing and annotation.</title>
        <authorList>
            <consortium name="The Broad Institute Genomics Platform"/>
            <consortium name="The Broad Institute Genome Sequencing Center for Infectious Disease"/>
            <person name="Wu L."/>
            <person name="Ma J."/>
        </authorList>
    </citation>
    <scope>NUCLEOTIDE SEQUENCE [LARGE SCALE GENOMIC DNA]</scope>
    <source>
        <strain evidence="6 7">JCM 13008</strain>
    </source>
</reference>
<dbReference type="InterPro" id="IPR036034">
    <property type="entry name" value="PDZ_sf"/>
</dbReference>
<evidence type="ECO:0000256" key="3">
    <source>
        <dbReference type="ARBA" id="ARBA00022801"/>
    </source>
</evidence>
<dbReference type="Gene3D" id="2.40.10.10">
    <property type="entry name" value="Trypsin-like serine proteases"/>
    <property type="match status" value="2"/>
</dbReference>
<dbReference type="InterPro" id="IPR009003">
    <property type="entry name" value="Peptidase_S1_PA"/>
</dbReference>
<gene>
    <name evidence="6" type="ORF">GCM10009668_28110</name>
</gene>
<dbReference type="Pfam" id="PF13365">
    <property type="entry name" value="Trypsin_2"/>
    <property type="match status" value="1"/>
</dbReference>
<accession>A0ABN1TYL0</accession>
<dbReference type="SMART" id="SM00228">
    <property type="entry name" value="PDZ"/>
    <property type="match status" value="1"/>
</dbReference>
<evidence type="ECO:0000256" key="2">
    <source>
        <dbReference type="ARBA" id="ARBA00022670"/>
    </source>
</evidence>
<dbReference type="EMBL" id="BAAALG010000011">
    <property type="protein sequence ID" value="GAA1106695.1"/>
    <property type="molecule type" value="Genomic_DNA"/>
</dbReference>
<evidence type="ECO:0000313" key="6">
    <source>
        <dbReference type="EMBL" id="GAA1106695.1"/>
    </source>
</evidence>
<feature type="domain" description="PDZ" evidence="5">
    <location>
        <begin position="327"/>
        <end position="411"/>
    </location>
</feature>